<dbReference type="FunFam" id="3.40.50.150:FF:000279">
    <property type="entry name" value="Methyltransferase-like protein"/>
    <property type="match status" value="1"/>
</dbReference>
<proteinExistence type="inferred from homology"/>
<protein>
    <recommendedName>
        <fullName evidence="12">tRNA N(3)-cytidine methyltransferase METTL6</fullName>
    </recommendedName>
    <alternativeName>
        <fullName evidence="13">Methyltransferase-like protein 6</fullName>
    </alternativeName>
</protein>
<dbReference type="OrthoDB" id="417697at2759"/>
<dbReference type="PANTHER" id="PTHR22809">
    <property type="entry name" value="METHYLTRANSFERASE-RELATED"/>
    <property type="match status" value="1"/>
</dbReference>
<dbReference type="CDD" id="cd02440">
    <property type="entry name" value="AdoMet_MTases"/>
    <property type="match status" value="1"/>
</dbReference>
<keyword evidence="6" id="KW-0808">Transferase</keyword>
<dbReference type="GO" id="GO:0030488">
    <property type="term" value="P:tRNA methylation"/>
    <property type="evidence" value="ECO:0007669"/>
    <property type="project" value="UniProtKB-ARBA"/>
</dbReference>
<keyword evidence="8" id="KW-0539">Nucleus</keyword>
<evidence type="ECO:0000256" key="12">
    <source>
        <dbReference type="ARBA" id="ARBA00067376"/>
    </source>
</evidence>
<dbReference type="Proteomes" id="UP000268014">
    <property type="component" value="Unassembled WGS sequence"/>
</dbReference>
<comment type="subcellular location">
    <subcellularLocation>
        <location evidence="2">Cytoplasm</location>
    </subcellularLocation>
    <subcellularLocation>
        <location evidence="1">Nucleus</location>
    </subcellularLocation>
</comment>
<evidence type="ECO:0000256" key="2">
    <source>
        <dbReference type="ARBA" id="ARBA00004496"/>
    </source>
</evidence>
<keyword evidence="15" id="KW-1185">Reference proteome</keyword>
<reference evidence="16" key="1">
    <citation type="submission" date="2017-02" db="UniProtKB">
        <authorList>
            <consortium name="WormBaseParasite"/>
        </authorList>
    </citation>
    <scope>IDENTIFICATION</scope>
</reference>
<keyword evidence="4" id="KW-0963">Cytoplasm</keyword>
<organism evidence="16">
    <name type="scientific">Haemonchus placei</name>
    <name type="common">Barber's pole worm</name>
    <dbReference type="NCBI Taxonomy" id="6290"/>
    <lineage>
        <taxon>Eukaryota</taxon>
        <taxon>Metazoa</taxon>
        <taxon>Ecdysozoa</taxon>
        <taxon>Nematoda</taxon>
        <taxon>Chromadorea</taxon>
        <taxon>Rhabditida</taxon>
        <taxon>Rhabditina</taxon>
        <taxon>Rhabditomorpha</taxon>
        <taxon>Strongyloidea</taxon>
        <taxon>Trichostrongylidae</taxon>
        <taxon>Haemonchus</taxon>
    </lineage>
</organism>
<gene>
    <name evidence="14" type="ORF">HPLM_LOCUS13176</name>
</gene>
<evidence type="ECO:0000256" key="5">
    <source>
        <dbReference type="ARBA" id="ARBA00022603"/>
    </source>
</evidence>
<dbReference type="Gene3D" id="3.40.50.150">
    <property type="entry name" value="Vaccinia Virus protein VP39"/>
    <property type="match status" value="1"/>
</dbReference>
<evidence type="ECO:0000256" key="8">
    <source>
        <dbReference type="ARBA" id="ARBA00023242"/>
    </source>
</evidence>
<reference evidence="14 15" key="2">
    <citation type="submission" date="2018-11" db="EMBL/GenBank/DDBJ databases">
        <authorList>
            <consortium name="Pathogen Informatics"/>
        </authorList>
    </citation>
    <scope>NUCLEOTIDE SEQUENCE [LARGE SCALE GENOMIC DNA]</scope>
    <source>
        <strain evidence="14 15">MHpl1</strain>
    </source>
</reference>
<evidence type="ECO:0000256" key="1">
    <source>
        <dbReference type="ARBA" id="ARBA00004123"/>
    </source>
</evidence>
<evidence type="ECO:0000313" key="16">
    <source>
        <dbReference type="WBParaSite" id="HPLM_0001318901-mRNA-1"/>
    </source>
</evidence>
<evidence type="ECO:0000256" key="6">
    <source>
        <dbReference type="ARBA" id="ARBA00022679"/>
    </source>
</evidence>
<dbReference type="InterPro" id="IPR029063">
    <property type="entry name" value="SAM-dependent_MTases_sf"/>
</dbReference>
<comment type="similarity">
    <text evidence="3">Belongs to the methyltransferase superfamily. METL family.</text>
</comment>
<evidence type="ECO:0000256" key="7">
    <source>
        <dbReference type="ARBA" id="ARBA00022694"/>
    </source>
</evidence>
<dbReference type="PANTHER" id="PTHR22809:SF11">
    <property type="entry name" value="TRNA N(3)-METHYLCYTIDINE METHYLTRANSFERASE METTL2"/>
    <property type="match status" value="1"/>
</dbReference>
<evidence type="ECO:0000256" key="13">
    <source>
        <dbReference type="ARBA" id="ARBA00079889"/>
    </source>
</evidence>
<evidence type="ECO:0000256" key="4">
    <source>
        <dbReference type="ARBA" id="ARBA00022490"/>
    </source>
</evidence>
<dbReference type="GO" id="GO:0005737">
    <property type="term" value="C:cytoplasm"/>
    <property type="evidence" value="ECO:0007669"/>
    <property type="project" value="UniProtKB-SubCell"/>
</dbReference>
<keyword evidence="5" id="KW-0489">Methyltransferase</keyword>
<keyword evidence="7" id="KW-0819">tRNA processing</keyword>
<dbReference type="SUPFAM" id="SSF53335">
    <property type="entry name" value="S-adenosyl-L-methionine-dependent methyltransferases"/>
    <property type="match status" value="1"/>
</dbReference>
<dbReference type="WBParaSite" id="HPLM_0001318901-mRNA-1">
    <property type="protein sequence ID" value="HPLM_0001318901-mRNA-1"/>
    <property type="gene ID" value="HPLM_0001318901"/>
</dbReference>
<evidence type="ECO:0000256" key="9">
    <source>
        <dbReference type="ARBA" id="ARBA00050646"/>
    </source>
</evidence>
<name>A0A0N4WPB0_HAEPC</name>
<comment type="subunit">
    <text evidence="11">Monomer. Interacts with SARS1/SerRS; interaction is mediated via tRNA(Ser) and is required for N(3)-methylcytidine methylation.</text>
</comment>
<dbReference type="GO" id="GO:0005634">
    <property type="term" value="C:nucleus"/>
    <property type="evidence" value="ECO:0007669"/>
    <property type="project" value="UniProtKB-SubCell"/>
</dbReference>
<dbReference type="AlphaFoldDB" id="A0A0N4WPB0"/>
<evidence type="ECO:0000256" key="10">
    <source>
        <dbReference type="ARBA" id="ARBA00058280"/>
    </source>
</evidence>
<dbReference type="EMBL" id="UZAF01018111">
    <property type="protein sequence ID" value="VDO48068.1"/>
    <property type="molecule type" value="Genomic_DNA"/>
</dbReference>
<evidence type="ECO:0000256" key="3">
    <source>
        <dbReference type="ARBA" id="ARBA00009725"/>
    </source>
</evidence>
<sequence>MANDILYHEVSNIIASVLAKEQSLRRAVYSSSYKVRFAHLFILFRGPIMHNTQASSNAADDEKCSEPKCNPFGTRYLTDETRVWDYNAWDNVEWSDEMSKNAARIVEAQKQEAVDGSKAEKLISKPEKQWDAFYSHHSNNFFKDRRWLLKEFPELDMNNYPEGSTVRVLEVGCGVGNTSFPLLEWDTHHKMSLYSCDYSTVAVKVLKEHEKYDGSRISGFVWDITKDAPEAAPAKESLDFVVCIYVLSAIHPSVARQAIDNLVSLLKPGGMLLLKDYGRFDLTQLRFKKCRYIDENLYCRGDGTLVYFFSNDELDLLLRSAGLVKRANFVDRRLIVNRAKHVKMYRQWLQNKKALLRLSCETLRFRTLLADILCDPVVGRITSDPELNGNVNLAYVLLYEFLAGAGLGRVSFFLVLCSR</sequence>
<dbReference type="Pfam" id="PF13489">
    <property type="entry name" value="Methyltransf_23"/>
    <property type="match status" value="1"/>
</dbReference>
<dbReference type="InterPro" id="IPR026113">
    <property type="entry name" value="METTL2/6/8-like"/>
</dbReference>
<dbReference type="STRING" id="6290.A0A0N4WPB0"/>
<comment type="catalytic activity">
    <reaction evidence="9">
        <text>cytidine(32) in tRNA(Ser) + S-adenosyl-L-methionine = N(3)-methylcytidine(32) in tRNA(Ser) + S-adenosyl-L-homocysteine + H(+)</text>
        <dbReference type="Rhea" id="RHEA:50956"/>
        <dbReference type="Rhea" id="RHEA-COMP:12849"/>
        <dbReference type="Rhea" id="RHEA-COMP:12851"/>
        <dbReference type="ChEBI" id="CHEBI:15378"/>
        <dbReference type="ChEBI" id="CHEBI:57856"/>
        <dbReference type="ChEBI" id="CHEBI:59789"/>
        <dbReference type="ChEBI" id="CHEBI:74894"/>
        <dbReference type="ChEBI" id="CHEBI:82748"/>
    </reaction>
    <physiologicalReaction direction="left-to-right" evidence="9">
        <dbReference type="Rhea" id="RHEA:50957"/>
    </physiologicalReaction>
</comment>
<evidence type="ECO:0000256" key="11">
    <source>
        <dbReference type="ARBA" id="ARBA00065134"/>
    </source>
</evidence>
<comment type="function">
    <text evidence="10">S-adenosyl-L-methionine-dependent methyltransferase that mediates N(3)-methylcytidine modification of residue 32 of the tRNA anticodon loop of tRNA(Ser), including tRNA(Ser)(UGA) and tRNA(Ser)(GCU). Interaction with SARS1/SerRS is required for N(3)-methylcytidine methylation.</text>
</comment>
<dbReference type="GO" id="GO:0052735">
    <property type="term" value="F:tRNA (cytidine-3-)-methyltransferase activity"/>
    <property type="evidence" value="ECO:0007669"/>
    <property type="project" value="TreeGrafter"/>
</dbReference>
<evidence type="ECO:0000313" key="15">
    <source>
        <dbReference type="Proteomes" id="UP000268014"/>
    </source>
</evidence>
<accession>A0A0N4WPB0</accession>
<evidence type="ECO:0000313" key="14">
    <source>
        <dbReference type="EMBL" id="VDO48068.1"/>
    </source>
</evidence>